<dbReference type="GO" id="GO:0022904">
    <property type="term" value="P:respiratory electron transport chain"/>
    <property type="evidence" value="ECO:0007669"/>
    <property type="project" value="InterPro"/>
</dbReference>
<evidence type="ECO:0000256" key="4">
    <source>
        <dbReference type="ARBA" id="ARBA00022475"/>
    </source>
</evidence>
<dbReference type="InterPro" id="IPR051542">
    <property type="entry name" value="Hydrogenase_cytochrome"/>
</dbReference>
<feature type="transmembrane region" description="Helical" evidence="12">
    <location>
        <begin position="127"/>
        <end position="152"/>
    </location>
</feature>
<evidence type="ECO:0000313" key="14">
    <source>
        <dbReference type="EMBL" id="PMP64069.1"/>
    </source>
</evidence>
<dbReference type="NCBIfam" id="TIGR02125">
    <property type="entry name" value="CytB-hydogenase"/>
    <property type="match status" value="1"/>
</dbReference>
<evidence type="ECO:0000256" key="9">
    <source>
        <dbReference type="ARBA" id="ARBA00022989"/>
    </source>
</evidence>
<comment type="similarity">
    <text evidence="2">Belongs to the HupC/HyaC/HydC family.</text>
</comment>
<reference evidence="14 15" key="1">
    <citation type="submission" date="2018-01" db="EMBL/GenBank/DDBJ databases">
        <title>Metagenomic assembled genomes from two thermal pools in the Uzon Caldera, Kamchatka, Russia.</title>
        <authorList>
            <person name="Wilkins L."/>
            <person name="Ettinger C."/>
        </authorList>
    </citation>
    <scope>NUCLEOTIDE SEQUENCE [LARGE SCALE GENOMIC DNA]</scope>
    <source>
        <strain evidence="14">ZAV-15</strain>
    </source>
</reference>
<sequence>MKVEPRLYKRVFVWSWALRLFHWTFAFSIAALILTGLYIHNPPITTTWAEFRPSFLMATLRYYHFVAAYFFIAAIILRTYLLFFGNKYERAKDFLPVNRENLRSLWRTLKFYLYLTDEHEWREGHTVLAGVIYTIIFFSALIMIFTGLYLLYPEVSIIKKIGSFFFGTVQMARFIHYLFNWIFIVFVLVHLYIVIWNDFKAPEAIISGAFSGSKFLPAEVVEKEVNKEAPYI</sequence>
<accession>A0A2N7PKU4</accession>
<protein>
    <submittedName>
        <fullName evidence="14">Ni/Fe-hydrogenase, b-type cytochrome subunit</fullName>
    </submittedName>
</protein>
<keyword evidence="10" id="KW-0408">Iron</keyword>
<dbReference type="Pfam" id="PF01292">
    <property type="entry name" value="Ni_hydr_CYTB"/>
    <property type="match status" value="1"/>
</dbReference>
<keyword evidence="8" id="KW-0249">Electron transport</keyword>
<dbReference type="PANTHER" id="PTHR30485:SF0">
    <property type="entry name" value="NI_FE-HYDROGENASE 1 B-TYPE CYTOCHROME SUBUNIT-RELATED"/>
    <property type="match status" value="1"/>
</dbReference>
<evidence type="ECO:0000256" key="1">
    <source>
        <dbReference type="ARBA" id="ARBA00004651"/>
    </source>
</evidence>
<dbReference type="InterPro" id="IPR011577">
    <property type="entry name" value="Cyt_b561_bac/Ni-Hgenase"/>
</dbReference>
<dbReference type="GO" id="GO:0009055">
    <property type="term" value="F:electron transfer activity"/>
    <property type="evidence" value="ECO:0007669"/>
    <property type="project" value="InterPro"/>
</dbReference>
<evidence type="ECO:0000256" key="10">
    <source>
        <dbReference type="ARBA" id="ARBA00023004"/>
    </source>
</evidence>
<evidence type="ECO:0000256" key="11">
    <source>
        <dbReference type="ARBA" id="ARBA00023136"/>
    </source>
</evidence>
<dbReference type="GO" id="GO:0020037">
    <property type="term" value="F:heme binding"/>
    <property type="evidence" value="ECO:0007669"/>
    <property type="project" value="TreeGrafter"/>
</dbReference>
<gene>
    <name evidence="14" type="primary">cybH</name>
    <name evidence="14" type="ORF">C0197_01365</name>
</gene>
<evidence type="ECO:0000256" key="8">
    <source>
        <dbReference type="ARBA" id="ARBA00022982"/>
    </source>
</evidence>
<dbReference type="GO" id="GO:0005506">
    <property type="term" value="F:iron ion binding"/>
    <property type="evidence" value="ECO:0007669"/>
    <property type="project" value="InterPro"/>
</dbReference>
<keyword evidence="11 12" id="KW-0472">Membrane</keyword>
<evidence type="ECO:0000313" key="15">
    <source>
        <dbReference type="Proteomes" id="UP000235731"/>
    </source>
</evidence>
<evidence type="ECO:0000256" key="5">
    <source>
        <dbReference type="ARBA" id="ARBA00022617"/>
    </source>
</evidence>
<comment type="caution">
    <text evidence="14">The sequence shown here is derived from an EMBL/GenBank/DDBJ whole genome shotgun (WGS) entry which is preliminary data.</text>
</comment>
<keyword evidence="9 12" id="KW-1133">Transmembrane helix</keyword>
<feature type="transmembrane region" description="Helical" evidence="12">
    <location>
        <begin position="174"/>
        <end position="195"/>
    </location>
</feature>
<dbReference type="PRINTS" id="PR00161">
    <property type="entry name" value="NIHGNASECYTB"/>
</dbReference>
<dbReference type="InterPro" id="IPR000516">
    <property type="entry name" value="Ni-dep_Hydgase_cyt-B"/>
</dbReference>
<dbReference type="Proteomes" id="UP000235731">
    <property type="component" value="Unassembled WGS sequence"/>
</dbReference>
<name>A0A2N7PKU4_9BACT</name>
<dbReference type="SUPFAM" id="SSF81342">
    <property type="entry name" value="Transmembrane di-heme cytochromes"/>
    <property type="match status" value="1"/>
</dbReference>
<organism evidence="14 15">
    <name type="scientific">Caldimicrobium thiodismutans</name>
    <dbReference type="NCBI Taxonomy" id="1653476"/>
    <lineage>
        <taxon>Bacteria</taxon>
        <taxon>Pseudomonadati</taxon>
        <taxon>Thermodesulfobacteriota</taxon>
        <taxon>Thermodesulfobacteria</taxon>
        <taxon>Thermodesulfobacteriales</taxon>
        <taxon>Thermodesulfobacteriaceae</taxon>
        <taxon>Caldimicrobium</taxon>
    </lineage>
</organism>
<evidence type="ECO:0000256" key="7">
    <source>
        <dbReference type="ARBA" id="ARBA00022723"/>
    </source>
</evidence>
<dbReference type="PANTHER" id="PTHR30485">
    <property type="entry name" value="NI/FE-HYDROGENASE 1 B-TYPE CYTOCHROME SUBUNIT"/>
    <property type="match status" value="1"/>
</dbReference>
<feature type="domain" description="Cytochrome b561 bacterial/Ni-hydrogenase" evidence="13">
    <location>
        <begin position="13"/>
        <end position="209"/>
    </location>
</feature>
<evidence type="ECO:0000256" key="6">
    <source>
        <dbReference type="ARBA" id="ARBA00022692"/>
    </source>
</evidence>
<comment type="subcellular location">
    <subcellularLocation>
        <location evidence="1">Cell membrane</location>
        <topology evidence="1">Multi-pass membrane protein</topology>
    </subcellularLocation>
</comment>
<keyword evidence="4" id="KW-1003">Cell membrane</keyword>
<proteinExistence type="inferred from homology"/>
<keyword evidence="6 12" id="KW-0812">Transmembrane</keyword>
<dbReference type="Gene3D" id="1.20.950.20">
    <property type="entry name" value="Transmembrane di-heme cytochromes, Chain C"/>
    <property type="match status" value="1"/>
</dbReference>
<evidence type="ECO:0000256" key="12">
    <source>
        <dbReference type="SAM" id="Phobius"/>
    </source>
</evidence>
<evidence type="ECO:0000256" key="2">
    <source>
        <dbReference type="ARBA" id="ARBA00008622"/>
    </source>
</evidence>
<evidence type="ECO:0000256" key="3">
    <source>
        <dbReference type="ARBA" id="ARBA00022448"/>
    </source>
</evidence>
<feature type="transmembrane region" description="Helical" evidence="12">
    <location>
        <begin position="60"/>
        <end position="83"/>
    </location>
</feature>
<keyword evidence="5" id="KW-0349">Heme</keyword>
<dbReference type="InterPro" id="IPR016174">
    <property type="entry name" value="Di-haem_cyt_TM"/>
</dbReference>
<keyword evidence="3" id="KW-0813">Transport</keyword>
<keyword evidence="7" id="KW-0479">Metal-binding</keyword>
<dbReference type="GO" id="GO:0005886">
    <property type="term" value="C:plasma membrane"/>
    <property type="evidence" value="ECO:0007669"/>
    <property type="project" value="UniProtKB-SubCell"/>
</dbReference>
<dbReference type="AlphaFoldDB" id="A0A2N7PKU4"/>
<feature type="transmembrane region" description="Helical" evidence="12">
    <location>
        <begin position="20"/>
        <end position="40"/>
    </location>
</feature>
<evidence type="ECO:0000259" key="13">
    <source>
        <dbReference type="Pfam" id="PF01292"/>
    </source>
</evidence>
<dbReference type="EMBL" id="PNIE01000021">
    <property type="protein sequence ID" value="PMP64069.1"/>
    <property type="molecule type" value="Genomic_DNA"/>
</dbReference>